<proteinExistence type="predicted"/>
<evidence type="ECO:0000259" key="1">
    <source>
        <dbReference type="Pfam" id="PF12776"/>
    </source>
</evidence>
<comment type="caution">
    <text evidence="2">The sequence shown here is derived from an EMBL/GenBank/DDBJ whole genome shotgun (WGS) entry which is preliminary data.</text>
</comment>
<dbReference type="InterPro" id="IPR024752">
    <property type="entry name" value="Myb/SANT-like_dom"/>
</dbReference>
<protein>
    <recommendedName>
        <fullName evidence="1">Myb/SANT-like domain-containing protein</fullName>
    </recommendedName>
</protein>
<sequence length="194" mass="22887">MKQLCCVQWLAFCGDDKLNTSSNDAWIKFPKRNGITLTKKGWKCVTFYFFNLTGKKYDKSQFKNKWDNLKREWSIWYKLFAKETGLGWDNVKNIVDAPNEWWEQKITENSKYDKFRNKRLPFCNELTILFKDVAAIGEFAWAPSSEILPNGLSGNDNDEKDGYHPYPIIWIWRKVLVIVKMQVLEQPMNLLASI</sequence>
<dbReference type="PANTHER" id="PTHR31704">
    <property type="entry name" value="MYB/SANT-LIKE DNA-BINDING DOMAIN PROTEIN-RELATED"/>
    <property type="match status" value="1"/>
</dbReference>
<dbReference type="PANTHER" id="PTHR31704:SF49">
    <property type="entry name" value="MYB_SANT-LIKE DOMAIN-CONTAINING PROTEIN"/>
    <property type="match status" value="1"/>
</dbReference>
<organism evidence="2 3">
    <name type="scientific">Hibiscus sabdariffa</name>
    <name type="common">roselle</name>
    <dbReference type="NCBI Taxonomy" id="183260"/>
    <lineage>
        <taxon>Eukaryota</taxon>
        <taxon>Viridiplantae</taxon>
        <taxon>Streptophyta</taxon>
        <taxon>Embryophyta</taxon>
        <taxon>Tracheophyta</taxon>
        <taxon>Spermatophyta</taxon>
        <taxon>Magnoliopsida</taxon>
        <taxon>eudicotyledons</taxon>
        <taxon>Gunneridae</taxon>
        <taxon>Pentapetalae</taxon>
        <taxon>rosids</taxon>
        <taxon>malvids</taxon>
        <taxon>Malvales</taxon>
        <taxon>Malvaceae</taxon>
        <taxon>Malvoideae</taxon>
        <taxon>Hibiscus</taxon>
    </lineage>
</organism>
<accession>A0ABR1ZXH0</accession>
<dbReference type="Pfam" id="PF12776">
    <property type="entry name" value="Myb_DNA-bind_3"/>
    <property type="match status" value="1"/>
</dbReference>
<gene>
    <name evidence="2" type="ORF">V6N11_037092</name>
</gene>
<dbReference type="EMBL" id="JBBPBN010000502">
    <property type="protein sequence ID" value="KAK8485395.1"/>
    <property type="molecule type" value="Genomic_DNA"/>
</dbReference>
<keyword evidence="3" id="KW-1185">Reference proteome</keyword>
<evidence type="ECO:0000313" key="2">
    <source>
        <dbReference type="EMBL" id="KAK8485395.1"/>
    </source>
</evidence>
<evidence type="ECO:0000313" key="3">
    <source>
        <dbReference type="Proteomes" id="UP001396334"/>
    </source>
</evidence>
<name>A0ABR1ZXH0_9ROSI</name>
<feature type="domain" description="Myb/SANT-like" evidence="1">
    <location>
        <begin position="33"/>
        <end position="104"/>
    </location>
</feature>
<dbReference type="Proteomes" id="UP001396334">
    <property type="component" value="Unassembled WGS sequence"/>
</dbReference>
<reference evidence="2 3" key="1">
    <citation type="journal article" date="2024" name="G3 (Bethesda)">
        <title>Genome assembly of Hibiscus sabdariffa L. provides insights into metabolisms of medicinal natural products.</title>
        <authorList>
            <person name="Kim T."/>
        </authorList>
    </citation>
    <scope>NUCLEOTIDE SEQUENCE [LARGE SCALE GENOMIC DNA]</scope>
    <source>
        <strain evidence="2">TK-2024</strain>
        <tissue evidence="2">Old leaves</tissue>
    </source>
</reference>